<dbReference type="InterPro" id="IPR035472">
    <property type="entry name" value="RpiR-like_SIS"/>
</dbReference>
<dbReference type="PROSITE" id="PS51071">
    <property type="entry name" value="HTH_RPIR"/>
    <property type="match status" value="1"/>
</dbReference>
<dbReference type="InterPro" id="IPR000281">
    <property type="entry name" value="HTH_RpiR"/>
</dbReference>
<reference evidence="6 7" key="1">
    <citation type="submission" date="2019-07" db="EMBL/GenBank/DDBJ databases">
        <authorList>
            <person name="Hibberd C M."/>
            <person name="Gehrig L. J."/>
            <person name="Chang H.-W."/>
            <person name="Venkatesh S."/>
        </authorList>
    </citation>
    <scope>NUCLEOTIDE SEQUENCE [LARGE SCALE GENOMIC DNA]</scope>
    <source>
        <strain evidence="6">Streptococcus_constellatus_SS_Bg39</strain>
    </source>
</reference>
<dbReference type="GO" id="GO:1901135">
    <property type="term" value="P:carbohydrate derivative metabolic process"/>
    <property type="evidence" value="ECO:0007669"/>
    <property type="project" value="InterPro"/>
</dbReference>
<evidence type="ECO:0000256" key="3">
    <source>
        <dbReference type="ARBA" id="ARBA00023163"/>
    </source>
</evidence>
<dbReference type="InterPro" id="IPR009057">
    <property type="entry name" value="Homeodomain-like_sf"/>
</dbReference>
<dbReference type="InterPro" id="IPR036388">
    <property type="entry name" value="WH-like_DNA-bd_sf"/>
</dbReference>
<keyword evidence="1" id="KW-0805">Transcription regulation</keyword>
<evidence type="ECO:0000256" key="1">
    <source>
        <dbReference type="ARBA" id="ARBA00023015"/>
    </source>
</evidence>
<dbReference type="Gene3D" id="3.40.50.10490">
    <property type="entry name" value="Glucose-6-phosphate isomerase like protein, domain 1"/>
    <property type="match status" value="1"/>
</dbReference>
<dbReference type="InterPro" id="IPR001347">
    <property type="entry name" value="SIS_dom"/>
</dbReference>
<evidence type="ECO:0000259" key="4">
    <source>
        <dbReference type="PROSITE" id="PS51071"/>
    </source>
</evidence>
<dbReference type="AlphaFoldDB" id="A0A564TWH0"/>
<sequence>MTLLKNIANLRNDKGSKGVIASYILEHLESIEQLSMDEIAQETYVSKPSLVRFAQHLHFKGWKNFIPVLIREKHYEDSHYSDIDHNLPFTEQDTMESMVQKIAIIEKESIQDTADKLQTKDLERAVQLLEKSTRIVIFGLSPNNYLASVFRRKMMSIGKTVEIAQAGEFGLTANSMDKEDLALIISYSGNAPESETLRILPILQKKKVALIGLTKEADNYVRQTIETCFTICTRESYFKKIGNFSTEESILFILNALYAAYFKSNYWKNYSYRLHILEDLEKERK</sequence>
<keyword evidence="2" id="KW-0238">DNA-binding</keyword>
<feature type="domain" description="SIS" evidence="5">
    <location>
        <begin position="125"/>
        <end position="267"/>
    </location>
</feature>
<dbReference type="Pfam" id="PF01418">
    <property type="entry name" value="HTH_6"/>
    <property type="match status" value="1"/>
</dbReference>
<proteinExistence type="predicted"/>
<dbReference type="Pfam" id="PF01380">
    <property type="entry name" value="SIS"/>
    <property type="match status" value="1"/>
</dbReference>
<dbReference type="GO" id="GO:0097367">
    <property type="term" value="F:carbohydrate derivative binding"/>
    <property type="evidence" value="ECO:0007669"/>
    <property type="project" value="InterPro"/>
</dbReference>
<evidence type="ECO:0000256" key="2">
    <source>
        <dbReference type="ARBA" id="ARBA00023125"/>
    </source>
</evidence>
<evidence type="ECO:0000259" key="5">
    <source>
        <dbReference type="PROSITE" id="PS51464"/>
    </source>
</evidence>
<dbReference type="SUPFAM" id="SSF53697">
    <property type="entry name" value="SIS domain"/>
    <property type="match status" value="1"/>
</dbReference>
<dbReference type="EMBL" id="CABHMZ010000029">
    <property type="protein sequence ID" value="VUX11617.1"/>
    <property type="molecule type" value="Genomic_DNA"/>
</dbReference>
<gene>
    <name evidence="6" type="primary">ybbH_2</name>
    <name evidence="6" type="ORF">SCSS39_02032</name>
</gene>
<organism evidence="6 7">
    <name type="scientific">Streptococcus constellatus</name>
    <dbReference type="NCBI Taxonomy" id="76860"/>
    <lineage>
        <taxon>Bacteria</taxon>
        <taxon>Bacillati</taxon>
        <taxon>Bacillota</taxon>
        <taxon>Bacilli</taxon>
        <taxon>Lactobacillales</taxon>
        <taxon>Streptococcaceae</taxon>
        <taxon>Streptococcus</taxon>
        <taxon>Streptococcus anginosus group</taxon>
    </lineage>
</organism>
<dbReference type="PROSITE" id="PS51464">
    <property type="entry name" value="SIS"/>
    <property type="match status" value="1"/>
</dbReference>
<keyword evidence="3" id="KW-0804">Transcription</keyword>
<name>A0A564TWH0_STRCV</name>
<dbReference type="SUPFAM" id="SSF46689">
    <property type="entry name" value="Homeodomain-like"/>
    <property type="match status" value="1"/>
</dbReference>
<dbReference type="GO" id="GO:0003700">
    <property type="term" value="F:DNA-binding transcription factor activity"/>
    <property type="evidence" value="ECO:0007669"/>
    <property type="project" value="InterPro"/>
</dbReference>
<evidence type="ECO:0000313" key="6">
    <source>
        <dbReference type="EMBL" id="VUX11617.1"/>
    </source>
</evidence>
<accession>A0A564TWH0</accession>
<dbReference type="InterPro" id="IPR047640">
    <property type="entry name" value="RpiR-like"/>
</dbReference>
<dbReference type="PANTHER" id="PTHR30514:SF10">
    <property type="entry name" value="MURR_RPIR FAMILY TRANSCRIPTIONAL REGULATOR"/>
    <property type="match status" value="1"/>
</dbReference>
<dbReference type="Proteomes" id="UP000385544">
    <property type="component" value="Unassembled WGS sequence"/>
</dbReference>
<dbReference type="RefSeq" id="WP_144210967.1">
    <property type="nucleotide sequence ID" value="NZ_CABHMZ010000029.1"/>
</dbReference>
<dbReference type="PANTHER" id="PTHR30514">
    <property type="entry name" value="GLUCOKINASE"/>
    <property type="match status" value="1"/>
</dbReference>
<dbReference type="CDD" id="cd05013">
    <property type="entry name" value="SIS_RpiR"/>
    <property type="match status" value="1"/>
</dbReference>
<dbReference type="OrthoDB" id="3684496at2"/>
<protein>
    <submittedName>
        <fullName evidence="6">Putative HTH-type transcriptional regulator YbbH</fullName>
    </submittedName>
</protein>
<dbReference type="GO" id="GO:0003677">
    <property type="term" value="F:DNA binding"/>
    <property type="evidence" value="ECO:0007669"/>
    <property type="project" value="UniProtKB-KW"/>
</dbReference>
<dbReference type="InterPro" id="IPR046348">
    <property type="entry name" value="SIS_dom_sf"/>
</dbReference>
<dbReference type="Gene3D" id="1.10.10.10">
    <property type="entry name" value="Winged helix-like DNA-binding domain superfamily/Winged helix DNA-binding domain"/>
    <property type="match status" value="1"/>
</dbReference>
<feature type="domain" description="HTH rpiR-type" evidence="4">
    <location>
        <begin position="1"/>
        <end position="76"/>
    </location>
</feature>
<evidence type="ECO:0000313" key="7">
    <source>
        <dbReference type="Proteomes" id="UP000385544"/>
    </source>
</evidence>